<dbReference type="eggNOG" id="ENOG502SRJJ">
    <property type="taxonomic scope" value="Eukaryota"/>
</dbReference>
<proteinExistence type="predicted"/>
<dbReference type="InterPro" id="IPR050796">
    <property type="entry name" value="SCF_F-box_component"/>
</dbReference>
<dbReference type="InterPro" id="IPR036047">
    <property type="entry name" value="F-box-like_dom_sf"/>
</dbReference>
<evidence type="ECO:0000313" key="2">
    <source>
        <dbReference type="EMBL" id="EEF40117.1"/>
    </source>
</evidence>
<evidence type="ECO:0000313" key="3">
    <source>
        <dbReference type="Proteomes" id="UP000008311"/>
    </source>
</evidence>
<evidence type="ECO:0000259" key="1">
    <source>
        <dbReference type="SMART" id="SM00256"/>
    </source>
</evidence>
<reference evidence="3" key="1">
    <citation type="journal article" date="2010" name="Nat. Biotechnol.">
        <title>Draft genome sequence of the oilseed species Ricinus communis.</title>
        <authorList>
            <person name="Chan A.P."/>
            <person name="Crabtree J."/>
            <person name="Zhao Q."/>
            <person name="Lorenzi H."/>
            <person name="Orvis J."/>
            <person name="Puiu D."/>
            <person name="Melake-Berhan A."/>
            <person name="Jones K.M."/>
            <person name="Redman J."/>
            <person name="Chen G."/>
            <person name="Cahoon E.B."/>
            <person name="Gedil M."/>
            <person name="Stanke M."/>
            <person name="Haas B.J."/>
            <person name="Wortman J.R."/>
            <person name="Fraser-Liggett C.M."/>
            <person name="Ravel J."/>
            <person name="Rabinowicz P.D."/>
        </authorList>
    </citation>
    <scope>NUCLEOTIDE SEQUENCE [LARGE SCALE GENOMIC DNA]</scope>
    <source>
        <strain evidence="3">cv. Hale</strain>
    </source>
</reference>
<sequence length="397" mass="45716">MMMSVFSSLFKDKGKKEAAGRLSMSQDILLDILLRLPVKSIIRFRAVHSSWFSLTSSPEFTLKHLDHARARSLKHGIVEVRNIHFGNPCLSLCSLKKPVAEDADHEVIDIQNPFGKVNHKPYIRTEIIGSCNGLLLISVFRYNKGLIREFILWNPSTREHEKIRKDRLSDQPFTYIFGFGYDHFNDNYKLVEVSSSLASEETSVDVYNLKERCWERKDSQFPYKFLWHRPGTTLANGVPHWIVRRRVNNEKVVISFDLGEEKFKEVPLPASLNDPVFISNLHGYLCVGSLNSQKIFEWKVCVMREYGAEESWIKLNISFPETAPKMGLLCQFTPLEFTKKDEFIMSLDHKGIATYCPSKNTYKPVLLSGGPKGWSVATYVESLVSPKTYNKREDRTH</sequence>
<protein>
    <recommendedName>
        <fullName evidence="1">F-box domain-containing protein</fullName>
    </recommendedName>
</protein>
<dbReference type="AlphaFoldDB" id="B9S8E0"/>
<dbReference type="SMART" id="SM00256">
    <property type="entry name" value="FBOX"/>
    <property type="match status" value="1"/>
</dbReference>
<dbReference type="InterPro" id="IPR001810">
    <property type="entry name" value="F-box_dom"/>
</dbReference>
<dbReference type="EMBL" id="EQ973891">
    <property type="protein sequence ID" value="EEF40117.1"/>
    <property type="molecule type" value="Genomic_DNA"/>
</dbReference>
<dbReference type="STRING" id="3988.B9S8E0"/>
<dbReference type="InParanoid" id="B9S8E0"/>
<accession>B9S8E0</accession>
<keyword evidence="3" id="KW-1185">Reference proteome</keyword>
<feature type="domain" description="F-box" evidence="1">
    <location>
        <begin position="24"/>
        <end position="64"/>
    </location>
</feature>
<dbReference type="Pfam" id="PF00646">
    <property type="entry name" value="F-box"/>
    <property type="match status" value="1"/>
</dbReference>
<dbReference type="InterPro" id="IPR017451">
    <property type="entry name" value="F-box-assoc_interact_dom"/>
</dbReference>
<dbReference type="PANTHER" id="PTHR31672:SF13">
    <property type="entry name" value="F-BOX PROTEIN CPR30-LIKE"/>
    <property type="match status" value="1"/>
</dbReference>
<organism evidence="2 3">
    <name type="scientific">Ricinus communis</name>
    <name type="common">Castor bean</name>
    <dbReference type="NCBI Taxonomy" id="3988"/>
    <lineage>
        <taxon>Eukaryota</taxon>
        <taxon>Viridiplantae</taxon>
        <taxon>Streptophyta</taxon>
        <taxon>Embryophyta</taxon>
        <taxon>Tracheophyta</taxon>
        <taxon>Spermatophyta</taxon>
        <taxon>Magnoliopsida</taxon>
        <taxon>eudicotyledons</taxon>
        <taxon>Gunneridae</taxon>
        <taxon>Pentapetalae</taxon>
        <taxon>rosids</taxon>
        <taxon>fabids</taxon>
        <taxon>Malpighiales</taxon>
        <taxon>Euphorbiaceae</taxon>
        <taxon>Acalyphoideae</taxon>
        <taxon>Acalypheae</taxon>
        <taxon>Ricinus</taxon>
    </lineage>
</organism>
<dbReference type="Pfam" id="PF08268">
    <property type="entry name" value="FBA_3"/>
    <property type="match status" value="1"/>
</dbReference>
<dbReference type="SUPFAM" id="SSF81383">
    <property type="entry name" value="F-box domain"/>
    <property type="match status" value="1"/>
</dbReference>
<dbReference type="Proteomes" id="UP000008311">
    <property type="component" value="Unassembled WGS sequence"/>
</dbReference>
<dbReference type="NCBIfam" id="TIGR01640">
    <property type="entry name" value="F_box_assoc_1"/>
    <property type="match status" value="1"/>
</dbReference>
<name>B9S8E0_RICCO</name>
<gene>
    <name evidence="2" type="ORF">RCOM_1251820</name>
</gene>
<dbReference type="InterPro" id="IPR013187">
    <property type="entry name" value="F-box-assoc_dom_typ3"/>
</dbReference>
<dbReference type="PANTHER" id="PTHR31672">
    <property type="entry name" value="BNACNNG10540D PROTEIN"/>
    <property type="match status" value="1"/>
</dbReference>